<proteinExistence type="predicted"/>
<dbReference type="EMBL" id="JAJEQR010000029">
    <property type="protein sequence ID" value="MCC2231420.1"/>
    <property type="molecule type" value="Genomic_DNA"/>
</dbReference>
<sequence>MSEVSNYEVTKKNTAKLFLERDQEEIIRRCRLTADDASIFVMFFGRRYRVDRRTGVILRDWKEKTKQKHECMPYSAGGLDSARQEEADFEEAMTIYDYLCDSRPGCHPSGDFVTSQSLQRVVTSRIGEGMFTEYAAFFEQNEALVRVNCEQIGGISAGKGDISYDFSMFGELKLRISFWRSDEDFPASLQVFWDQNVLDYIRFETTYYAVFCVLRRICGREV</sequence>
<gene>
    <name evidence="2" type="ORF">LKD81_10490</name>
</gene>
<evidence type="ECO:0000259" key="1">
    <source>
        <dbReference type="Pfam" id="PF12654"/>
    </source>
</evidence>
<dbReference type="RefSeq" id="WP_308453940.1">
    <property type="nucleotide sequence ID" value="NZ_JAJEQR010000029.1"/>
</dbReference>
<organism evidence="2 3">
    <name type="scientific">Hominifimenecus microfluidus</name>
    <dbReference type="NCBI Taxonomy" id="2885348"/>
    <lineage>
        <taxon>Bacteria</taxon>
        <taxon>Bacillati</taxon>
        <taxon>Bacillota</taxon>
        <taxon>Clostridia</taxon>
        <taxon>Lachnospirales</taxon>
        <taxon>Lachnospiraceae</taxon>
        <taxon>Hominifimenecus</taxon>
    </lineage>
</organism>
<dbReference type="Pfam" id="PF12654">
    <property type="entry name" value="DUF3786"/>
    <property type="match status" value="1"/>
</dbReference>
<comment type="caution">
    <text evidence="2">The sequence shown here is derived from an EMBL/GenBank/DDBJ whole genome shotgun (WGS) entry which is preliminary data.</text>
</comment>
<feature type="domain" description="DUF3786" evidence="1">
    <location>
        <begin position="81"/>
        <end position="213"/>
    </location>
</feature>
<name>A0AAE3EBG2_9FIRM</name>
<reference evidence="2" key="1">
    <citation type="submission" date="2021-10" db="EMBL/GenBank/DDBJ databases">
        <title>Anaerobic single-cell dispensing facilitates the cultivation of human gut bacteria.</title>
        <authorList>
            <person name="Afrizal A."/>
        </authorList>
    </citation>
    <scope>NUCLEOTIDE SEQUENCE</scope>
    <source>
        <strain evidence="2">CLA-AA-H215</strain>
    </source>
</reference>
<dbReference type="InterPro" id="IPR024264">
    <property type="entry name" value="DUF3786"/>
</dbReference>
<accession>A0AAE3EBG2</accession>
<evidence type="ECO:0000313" key="3">
    <source>
        <dbReference type="Proteomes" id="UP001198182"/>
    </source>
</evidence>
<dbReference type="AlphaFoldDB" id="A0AAE3EBG2"/>
<keyword evidence="3" id="KW-1185">Reference proteome</keyword>
<evidence type="ECO:0000313" key="2">
    <source>
        <dbReference type="EMBL" id="MCC2231420.1"/>
    </source>
</evidence>
<dbReference type="Proteomes" id="UP001198182">
    <property type="component" value="Unassembled WGS sequence"/>
</dbReference>
<protein>
    <submittedName>
        <fullName evidence="2">DUF3786 domain-containing protein</fullName>
    </submittedName>
</protein>